<dbReference type="FunFam" id="2.60.40.1180:FF:000018">
    <property type="entry name" value="Alpha-mannosidase"/>
    <property type="match status" value="1"/>
</dbReference>
<dbReference type="Gene3D" id="3.20.110.10">
    <property type="entry name" value="Glycoside hydrolase 38, N terminal domain"/>
    <property type="match status" value="1"/>
</dbReference>
<evidence type="ECO:0000256" key="9">
    <source>
        <dbReference type="ARBA" id="ARBA00023295"/>
    </source>
</evidence>
<comment type="catalytic activity">
    <reaction evidence="1">
        <text>Hydrolysis of terminal, non-reducing alpha-D-mannose residues in alpha-D-mannosides.</text>
        <dbReference type="EC" id="3.2.1.24"/>
    </reaction>
</comment>
<keyword evidence="5 10" id="KW-0378">Hydrolase</keyword>
<keyword evidence="6 10" id="KW-0862">Zinc</keyword>
<dbReference type="EMBL" id="OV121132">
    <property type="protein sequence ID" value="CAH0546840.1"/>
    <property type="molecule type" value="Genomic_DNA"/>
</dbReference>
<dbReference type="GO" id="GO:0030246">
    <property type="term" value="F:carbohydrate binding"/>
    <property type="evidence" value="ECO:0007669"/>
    <property type="project" value="InterPro"/>
</dbReference>
<evidence type="ECO:0000259" key="11">
    <source>
        <dbReference type="SMART" id="SM00872"/>
    </source>
</evidence>
<dbReference type="SUPFAM" id="SSF88688">
    <property type="entry name" value="Families 57/38 glycoside transferase middle domain"/>
    <property type="match status" value="1"/>
</dbReference>
<dbReference type="Gene3D" id="2.70.98.30">
    <property type="entry name" value="Golgi alpha-mannosidase II, domain 4"/>
    <property type="match status" value="1"/>
</dbReference>
<evidence type="ECO:0000256" key="6">
    <source>
        <dbReference type="ARBA" id="ARBA00022833"/>
    </source>
</evidence>
<dbReference type="InterPro" id="IPR011013">
    <property type="entry name" value="Gal_mutarotase_sf_dom"/>
</dbReference>
<dbReference type="InterPro" id="IPR027291">
    <property type="entry name" value="Glyco_hydro_38_N_sf"/>
</dbReference>
<dbReference type="GO" id="GO:0046872">
    <property type="term" value="F:metal ion binding"/>
    <property type="evidence" value="ECO:0007669"/>
    <property type="project" value="UniProtKB-KW"/>
</dbReference>
<accession>A0A9P0AQW0</accession>
<dbReference type="Gene3D" id="1.20.1270.50">
    <property type="entry name" value="Glycoside hydrolase family 38, central domain"/>
    <property type="match status" value="2"/>
</dbReference>
<comment type="cofactor">
    <cofactor evidence="10">
        <name>Zn(2+)</name>
        <dbReference type="ChEBI" id="CHEBI:29105"/>
    </cofactor>
    <text evidence="10">Binds 1 zinc ion per subunit.</text>
</comment>
<dbReference type="FunFam" id="3.20.110.10:FF:000001">
    <property type="entry name" value="Alpha-mannosidase"/>
    <property type="match status" value="1"/>
</dbReference>
<dbReference type="GO" id="GO:0004559">
    <property type="term" value="F:alpha-mannosidase activity"/>
    <property type="evidence" value="ECO:0007669"/>
    <property type="project" value="UniProtKB-EC"/>
</dbReference>
<dbReference type="Gene3D" id="2.60.40.1180">
    <property type="entry name" value="Golgi alpha-mannosidase II"/>
    <property type="match status" value="1"/>
</dbReference>
<dbReference type="Proteomes" id="UP001154078">
    <property type="component" value="Chromosome 1"/>
</dbReference>
<gene>
    <name evidence="12" type="ORF">MELIAE_LOCUS926</name>
</gene>
<dbReference type="GO" id="GO:0006013">
    <property type="term" value="P:mannose metabolic process"/>
    <property type="evidence" value="ECO:0007669"/>
    <property type="project" value="InterPro"/>
</dbReference>
<dbReference type="SUPFAM" id="SSF88713">
    <property type="entry name" value="Glycoside hydrolase/deacetylase"/>
    <property type="match status" value="1"/>
</dbReference>
<proteinExistence type="inferred from homology"/>
<evidence type="ECO:0000256" key="2">
    <source>
        <dbReference type="ARBA" id="ARBA00009792"/>
    </source>
</evidence>
<keyword evidence="8" id="KW-0325">Glycoprotein</keyword>
<feature type="domain" description="Glycoside hydrolase family 38 central" evidence="11">
    <location>
        <begin position="377"/>
        <end position="452"/>
    </location>
</feature>
<dbReference type="FunFam" id="1.20.1270.50:FF:000003">
    <property type="entry name" value="Alpha-mannosidase"/>
    <property type="match status" value="1"/>
</dbReference>
<keyword evidence="10" id="KW-0732">Signal</keyword>
<dbReference type="InterPro" id="IPR011330">
    <property type="entry name" value="Glyco_hydro/deAcase_b/a-brl"/>
</dbReference>
<dbReference type="InterPro" id="IPR041147">
    <property type="entry name" value="GH38_C"/>
</dbReference>
<dbReference type="Pfam" id="PF01074">
    <property type="entry name" value="Glyco_hydro_38N"/>
    <property type="match status" value="1"/>
</dbReference>
<protein>
    <recommendedName>
        <fullName evidence="3 10">Alpha-mannosidase</fullName>
        <ecNumber evidence="10">3.2.1.-</ecNumber>
    </recommendedName>
</protein>
<keyword evidence="9 10" id="KW-0326">Glycosidase</keyword>
<evidence type="ECO:0000256" key="10">
    <source>
        <dbReference type="RuleBase" id="RU361199"/>
    </source>
</evidence>
<evidence type="ECO:0000256" key="1">
    <source>
        <dbReference type="ARBA" id="ARBA00000365"/>
    </source>
</evidence>
<dbReference type="GO" id="GO:0005764">
    <property type="term" value="C:lysosome"/>
    <property type="evidence" value="ECO:0007669"/>
    <property type="project" value="TreeGrafter"/>
</dbReference>
<reference evidence="12" key="1">
    <citation type="submission" date="2021-12" db="EMBL/GenBank/DDBJ databases">
        <authorList>
            <person name="King R."/>
        </authorList>
    </citation>
    <scope>NUCLEOTIDE SEQUENCE</scope>
</reference>
<keyword evidence="13" id="KW-1185">Reference proteome</keyword>
<evidence type="ECO:0000256" key="5">
    <source>
        <dbReference type="ARBA" id="ARBA00022801"/>
    </source>
</evidence>
<keyword evidence="7" id="KW-1015">Disulfide bond</keyword>
<evidence type="ECO:0000256" key="8">
    <source>
        <dbReference type="ARBA" id="ARBA00023180"/>
    </source>
</evidence>
<dbReference type="InterPro" id="IPR011682">
    <property type="entry name" value="Glyco_hydro_38_C"/>
</dbReference>
<evidence type="ECO:0000256" key="3">
    <source>
        <dbReference type="ARBA" id="ARBA00012752"/>
    </source>
</evidence>
<feature type="signal peptide" evidence="10">
    <location>
        <begin position="1"/>
        <end position="20"/>
    </location>
</feature>
<dbReference type="FunFam" id="2.70.98.30:FF:000003">
    <property type="entry name" value="Alpha-mannosidase"/>
    <property type="match status" value="1"/>
</dbReference>
<organism evidence="12 13">
    <name type="scientific">Brassicogethes aeneus</name>
    <name type="common">Rape pollen beetle</name>
    <name type="synonym">Meligethes aeneus</name>
    <dbReference type="NCBI Taxonomy" id="1431903"/>
    <lineage>
        <taxon>Eukaryota</taxon>
        <taxon>Metazoa</taxon>
        <taxon>Ecdysozoa</taxon>
        <taxon>Arthropoda</taxon>
        <taxon>Hexapoda</taxon>
        <taxon>Insecta</taxon>
        <taxon>Pterygota</taxon>
        <taxon>Neoptera</taxon>
        <taxon>Endopterygota</taxon>
        <taxon>Coleoptera</taxon>
        <taxon>Polyphaga</taxon>
        <taxon>Cucujiformia</taxon>
        <taxon>Nitidulidae</taxon>
        <taxon>Meligethinae</taxon>
        <taxon>Brassicogethes</taxon>
    </lineage>
</organism>
<dbReference type="Pfam" id="PF17677">
    <property type="entry name" value="Glyco_hydro38C2"/>
    <property type="match status" value="1"/>
</dbReference>
<feature type="chain" id="PRO_5040546626" description="Alpha-mannosidase" evidence="10">
    <location>
        <begin position="21"/>
        <end position="1041"/>
    </location>
</feature>
<evidence type="ECO:0000313" key="13">
    <source>
        <dbReference type="Proteomes" id="UP001154078"/>
    </source>
</evidence>
<dbReference type="InterPro" id="IPR050843">
    <property type="entry name" value="Glycosyl_Hydrlase_38"/>
</dbReference>
<dbReference type="CDD" id="cd10810">
    <property type="entry name" value="GH38N_AMII_LAM_like"/>
    <property type="match status" value="1"/>
</dbReference>
<keyword evidence="4 10" id="KW-0479">Metal-binding</keyword>
<name>A0A9P0AQW0_BRAAE</name>
<dbReference type="SMART" id="SM00872">
    <property type="entry name" value="Alpha-mann_mid"/>
    <property type="match status" value="1"/>
</dbReference>
<dbReference type="EC" id="3.2.1.-" evidence="10"/>
<dbReference type="Pfam" id="PF09261">
    <property type="entry name" value="Alpha-mann_mid"/>
    <property type="match status" value="1"/>
</dbReference>
<dbReference type="PANTHER" id="PTHR11607">
    <property type="entry name" value="ALPHA-MANNOSIDASE"/>
    <property type="match status" value="1"/>
</dbReference>
<dbReference type="InterPro" id="IPR037094">
    <property type="entry name" value="Glyco_hydro_38_cen_sf"/>
</dbReference>
<dbReference type="InterPro" id="IPR000602">
    <property type="entry name" value="Glyco_hydro_38_N"/>
</dbReference>
<dbReference type="FunFam" id="1.20.1270.50:FF:000002">
    <property type="entry name" value="Alpha-mannosidase"/>
    <property type="match status" value="1"/>
</dbReference>
<dbReference type="Gene3D" id="2.60.40.1360">
    <property type="match status" value="1"/>
</dbReference>
<evidence type="ECO:0000256" key="7">
    <source>
        <dbReference type="ARBA" id="ARBA00023157"/>
    </source>
</evidence>
<dbReference type="SUPFAM" id="SSF74650">
    <property type="entry name" value="Galactose mutarotase-like"/>
    <property type="match status" value="1"/>
</dbReference>
<evidence type="ECO:0000313" key="12">
    <source>
        <dbReference type="EMBL" id="CAH0546840.1"/>
    </source>
</evidence>
<dbReference type="AlphaFoldDB" id="A0A9P0AQW0"/>
<dbReference type="OrthoDB" id="2016903at2759"/>
<evidence type="ECO:0000256" key="4">
    <source>
        <dbReference type="ARBA" id="ARBA00022723"/>
    </source>
</evidence>
<dbReference type="PANTHER" id="PTHR11607:SF3">
    <property type="entry name" value="LYSOSOMAL ALPHA-MANNOSIDASE"/>
    <property type="match status" value="1"/>
</dbReference>
<dbReference type="InterPro" id="IPR028995">
    <property type="entry name" value="Glyco_hydro_57/38_cen_sf"/>
</dbReference>
<sequence length="1041" mass="118400">MDLKLFVVCTILGSINIVTTETILTTSTTTTPRPPTKTCGYQSCHPVKEGFINVHLVPHTHDDVGWLKTVDQYYYGSRTNIQNAGVQYIIESVIDSLKKDPNRRFIYVETAYFWKWWIKQHDRVKSTVRRLVNNGQLEFIGGGWSMNDEAATHYQSIIDQFSWGLRKLNESFGSCGRPKIGWQIDPFGHSREMASIFAQLGFDGFLLGRIDYQEKSVRLNSQTAEMVWKGSNNLGEKAHIFTGAMYNTYSPPKGFCFDILCSDDPIIDDKKSPDYNVNKRVDDFFAQIKNMTKGYATNNVIVTMGEDFNYQDANVWFKNMDLLIKYANERQAFGSKYNLIYSTPSCYVKAVYDETKGKKKWLTKSDDFFPYASDPHSFWTGYFTSRPTIKRFEREGNNFLQVCKQLYALADLGPEDWVDLNVLREAMGVMQHHDAVTGTEKEHVAHDYARILTKGFEECENITKTALSKIIFTSSSKQVQGEPKILPFKSCLLSNVSSCPISEVEKNFIVTVYNPLSRPVTKYVRLPVLGSAYTVMDPNRKELKSQIIPIAEPILTIPGRKSEATVELIFALELPPLGFKTVYVTRIEGNKIIKQSPLRQQHKLGNAVFDIDKETGFIVRASLNNVEIPLSQEFLYYEGFVGNNEVFANRSSGAYIFRPRSNVALKATQKAKVQVYIGPLVGEVHQIFNEYISQIIRVYATDNFIEFDWVVGPLPVNSKYGKEVITRYKTNLKSNGVFYTDSNGREMLKRVRNFRPTWSVSLQEPISGNYYPVTSKILIRDPSQNIEVAVLNDRAQGGSSLKDGQIELMIHRNCMHDDAFGVGEPLIEEAFDRGLVARGTHWLVFGNITSNSGKSIAAIERDIAQKKLLNAWTFLAPGSNPIDKINAGHVWEYSGLNRALPDNVQILTLEPWAAYTFLLRLEHVLEKNEDPTLSKIAEVDLKGLFSSFNIKTIKETTLGGNQWIEENERLVFDTSDSIESLIDKSFLSKEQLESRIKYEESDSETINNVKREVKQDNLADLKITLHPMQIRTFIIEISPVI</sequence>
<dbReference type="InterPro" id="IPR013780">
    <property type="entry name" value="Glyco_hydro_b"/>
</dbReference>
<dbReference type="InterPro" id="IPR015341">
    <property type="entry name" value="Glyco_hydro_38_cen"/>
</dbReference>
<dbReference type="Pfam" id="PF07748">
    <property type="entry name" value="Glyco_hydro_38C"/>
    <property type="match status" value="1"/>
</dbReference>
<comment type="similarity">
    <text evidence="2 10">Belongs to the glycosyl hydrolase 38 family.</text>
</comment>